<dbReference type="Proteomes" id="UP000006461">
    <property type="component" value="Chromosome"/>
</dbReference>
<dbReference type="OrthoDB" id="9815351at2"/>
<dbReference type="Gene3D" id="3.40.50.2000">
    <property type="entry name" value="Glycogen Phosphorylase B"/>
    <property type="match status" value="1"/>
</dbReference>
<protein>
    <submittedName>
        <fullName evidence="1">Glycosyl transferase group 1</fullName>
    </submittedName>
</protein>
<name>I4EXL4_MODI5</name>
<organism evidence="1 2">
    <name type="scientific">Modestobacter italicus (strain DSM 44449 / CECT 9708 / BC 501)</name>
    <dbReference type="NCBI Taxonomy" id="2732864"/>
    <lineage>
        <taxon>Bacteria</taxon>
        <taxon>Bacillati</taxon>
        <taxon>Actinomycetota</taxon>
        <taxon>Actinomycetes</taxon>
        <taxon>Geodermatophilales</taxon>
        <taxon>Geodermatophilaceae</taxon>
        <taxon>Modestobacter</taxon>
    </lineage>
</organism>
<gene>
    <name evidence="1" type="ordered locus">MODMU_2698</name>
</gene>
<dbReference type="Pfam" id="PF13692">
    <property type="entry name" value="Glyco_trans_1_4"/>
    <property type="match status" value="1"/>
</dbReference>
<sequence length="356" mass="37831">MTAAPLVVAASYGPTGASTRVRVLDWMRFLGLEPVVSTYLGTSNVRPGTLARRPLGVLRAETRLQGLRRGPAPERLLVSRSMGPFTGGRLESSLLRRAGWGVYDFDDALYADRRAGLHRFLGQSAVWARAVAAADLVIAGNVHLAEAAAERNPDVTVIPSCVDPTAYPQKQEYAVGAVPRLVWLGSPSTEGYLASVAPALLQVHRSTGARLLVISAGNRPLGDLDAMVDRVTWAGPRTDALLVEADCGIMPLPDTPFTRGKCAYKLLQYGAAGLPVCASPVGVNAQVVDQLGGCAATDHGAWVDALTGLLTEPAADRRARGRGARRAVEEHYSFGAWRQPFLDALRLPGGVGDPLR</sequence>
<accession>I4EXL4</accession>
<dbReference type="KEGG" id="mmar:MODMU_2698"/>
<dbReference type="SUPFAM" id="SSF53756">
    <property type="entry name" value="UDP-Glycosyltransferase/glycogen phosphorylase"/>
    <property type="match status" value="1"/>
</dbReference>
<dbReference type="eggNOG" id="COG0438">
    <property type="taxonomic scope" value="Bacteria"/>
</dbReference>
<evidence type="ECO:0000313" key="2">
    <source>
        <dbReference type="Proteomes" id="UP000006461"/>
    </source>
</evidence>
<evidence type="ECO:0000313" key="1">
    <source>
        <dbReference type="EMBL" id="CCH88127.1"/>
    </source>
</evidence>
<keyword evidence="2" id="KW-1185">Reference proteome</keyword>
<proteinExistence type="predicted"/>
<dbReference type="GO" id="GO:0016740">
    <property type="term" value="F:transferase activity"/>
    <property type="evidence" value="ECO:0007669"/>
    <property type="project" value="UniProtKB-KW"/>
</dbReference>
<dbReference type="AlphaFoldDB" id="I4EXL4"/>
<dbReference type="STRING" id="477641.MODMU_2698"/>
<dbReference type="EMBL" id="FO203431">
    <property type="protein sequence ID" value="CCH88127.1"/>
    <property type="molecule type" value="Genomic_DNA"/>
</dbReference>
<keyword evidence="1" id="KW-0808">Transferase</keyword>
<reference evidence="1 2" key="1">
    <citation type="journal article" date="2012" name="J. Bacteriol.">
        <title>Genome Sequence of Radiation-Resistant Modestobacter marinus Strain BC501, a Representative Actinobacterium That Thrives on Calcareous Stone Surfaces.</title>
        <authorList>
            <person name="Normand P."/>
            <person name="Gury J."/>
            <person name="Pujic P."/>
            <person name="Chouaia B."/>
            <person name="Crotti E."/>
            <person name="Brusetti L."/>
            <person name="Daffonchio D."/>
            <person name="Vacherie B."/>
            <person name="Barbe V."/>
            <person name="Medigue C."/>
            <person name="Calteau A."/>
            <person name="Ghodhbane-Gtari F."/>
            <person name="Essoussi I."/>
            <person name="Nouioui I."/>
            <person name="Abbassi-Ghozzi I."/>
            <person name="Gtari M."/>
        </authorList>
    </citation>
    <scope>NUCLEOTIDE SEQUENCE [LARGE SCALE GENOMIC DNA]</scope>
    <source>
        <strain evidence="2">BC 501</strain>
    </source>
</reference>
<dbReference type="HOGENOM" id="CLU_062433_0_0_11"/>